<dbReference type="InterPro" id="IPR047657">
    <property type="entry name" value="PmbA"/>
</dbReference>
<dbReference type="InterPro" id="IPR045570">
    <property type="entry name" value="Metalloprtase-TldD/E_cen_dom"/>
</dbReference>
<name>E6Q1J5_9ZZZZ</name>
<feature type="domain" description="Metalloprotease TldD/E central" evidence="2">
    <location>
        <begin position="120"/>
        <end position="220"/>
    </location>
</feature>
<dbReference type="Gene3D" id="3.30.2290.10">
    <property type="entry name" value="PmbA/TldD superfamily"/>
    <property type="match status" value="1"/>
</dbReference>
<dbReference type="Pfam" id="PF19290">
    <property type="entry name" value="PmbA_TldD_2nd"/>
    <property type="match status" value="1"/>
</dbReference>
<evidence type="ECO:0000259" key="2">
    <source>
        <dbReference type="Pfam" id="PF19290"/>
    </source>
</evidence>
<proteinExistence type="predicted"/>
<dbReference type="Pfam" id="PF19289">
    <property type="entry name" value="PmbA_TldD_3rd"/>
    <property type="match status" value="1"/>
</dbReference>
<protein>
    <submittedName>
        <fullName evidence="3">Uncharacterized protein</fullName>
    </submittedName>
</protein>
<dbReference type="InterPro" id="IPR035068">
    <property type="entry name" value="TldD/PmbA_N"/>
</dbReference>
<reference evidence="3" key="1">
    <citation type="submission" date="2009-10" db="EMBL/GenBank/DDBJ databases">
        <title>Diversity of trophic interactions inside an arsenic-rich microbial ecosystem.</title>
        <authorList>
            <person name="Bertin P.N."/>
            <person name="Heinrich-Salmeron A."/>
            <person name="Pelletier E."/>
            <person name="Goulhen-Chollet F."/>
            <person name="Arsene-Ploetze F."/>
            <person name="Gallien S."/>
            <person name="Calteau A."/>
            <person name="Vallenet D."/>
            <person name="Casiot C."/>
            <person name="Chane-Woon-Ming B."/>
            <person name="Giloteaux L."/>
            <person name="Barakat M."/>
            <person name="Bonnefoy V."/>
            <person name="Bruneel O."/>
            <person name="Chandler M."/>
            <person name="Cleiss J."/>
            <person name="Duran R."/>
            <person name="Elbaz-Poulichet F."/>
            <person name="Fonknechten N."/>
            <person name="Lauga B."/>
            <person name="Mornico D."/>
            <person name="Ortet P."/>
            <person name="Schaeffer C."/>
            <person name="Siguier P."/>
            <person name="Alexander Thil Smith A."/>
            <person name="Van Dorsselaer A."/>
            <person name="Weissenbach J."/>
            <person name="Medigue C."/>
            <person name="Le Paslier D."/>
        </authorList>
    </citation>
    <scope>NUCLEOTIDE SEQUENCE</scope>
</reference>
<dbReference type="PANTHER" id="PTHR43421:SF1">
    <property type="entry name" value="METALLOPROTEASE PMBA"/>
    <property type="match status" value="1"/>
</dbReference>
<feature type="domain" description="Metalloprotease TldD/E C-terminal" evidence="1">
    <location>
        <begin position="231"/>
        <end position="442"/>
    </location>
</feature>
<comment type="caution">
    <text evidence="3">The sequence shown here is derived from an EMBL/GenBank/DDBJ whole genome shotgun (WGS) entry which is preliminary data.</text>
</comment>
<dbReference type="AlphaFoldDB" id="E6Q1J5"/>
<dbReference type="InterPro" id="IPR045569">
    <property type="entry name" value="Metalloprtase-TldD/E_C"/>
</dbReference>
<dbReference type="SUPFAM" id="SSF111283">
    <property type="entry name" value="Putative modulator of DNA gyrase, PmbA/TldD"/>
    <property type="match status" value="1"/>
</dbReference>
<dbReference type="GO" id="GO:0006508">
    <property type="term" value="P:proteolysis"/>
    <property type="evidence" value="ECO:0007669"/>
    <property type="project" value="InterPro"/>
</dbReference>
<organism evidence="3">
    <name type="scientific">mine drainage metagenome</name>
    <dbReference type="NCBI Taxonomy" id="410659"/>
    <lineage>
        <taxon>unclassified sequences</taxon>
        <taxon>metagenomes</taxon>
        <taxon>ecological metagenomes</taxon>
    </lineage>
</organism>
<dbReference type="EMBL" id="CABO01000013">
    <property type="protein sequence ID" value="CBI01055.1"/>
    <property type="molecule type" value="Genomic_DNA"/>
</dbReference>
<dbReference type="GO" id="GO:0008237">
    <property type="term" value="F:metallopeptidase activity"/>
    <property type="evidence" value="ECO:0007669"/>
    <property type="project" value="InterPro"/>
</dbReference>
<gene>
    <name evidence="3" type="ORF">CARN4_0408</name>
</gene>
<dbReference type="InterPro" id="IPR036059">
    <property type="entry name" value="TldD/PmbA_sf"/>
</dbReference>
<evidence type="ECO:0000259" key="1">
    <source>
        <dbReference type="Pfam" id="PF19289"/>
    </source>
</evidence>
<evidence type="ECO:0000313" key="3">
    <source>
        <dbReference type="EMBL" id="CBI01055.1"/>
    </source>
</evidence>
<dbReference type="GO" id="GO:0005829">
    <property type="term" value="C:cytosol"/>
    <property type="evidence" value="ECO:0007669"/>
    <property type="project" value="TreeGrafter"/>
</dbReference>
<accession>E6Q1J5</accession>
<dbReference type="PANTHER" id="PTHR43421">
    <property type="entry name" value="METALLOPROTEASE PMBA"/>
    <property type="match status" value="1"/>
</dbReference>
<sequence>MREDEARDRAKRAVEIAMAGGASDAEARIVLARHFSAQARGERITKLDVSDGRSLSMRLFIGGRKATLTGTHWSDEEIRSGVASALEQARYTGIDAFAGLPDPCALPDLDLDLYDAAIENRSDEARLDDARCVERSIRAADPRIDNSNGSNYQDACVTMALANSRGVLGSYRGTQVGISASPVASEGAYKRTAHYGSASRFLSRLDAPEEVAREAVRRTVVFCGAAKPPTQSTAIVFDREVAGAVLADLFAACNAANVAVGNSWLGGRIGERIGSELLDIVDDGTIPGALGSSPFDAEGVPSQRTTVFERGVLRSFLFDTYYARRLGARSTGNASGGGIGPNTFFLAPGKRSPDELIAATTRGILVLETIGFATEHASGLYSRGARGITIRDGELAESIEEFTIAAPFPEILAGIDAVANDLKFDGSMTSPSFRVAEMQVSGSPSAP</sequence>